<dbReference type="Gene3D" id="1.20.120.450">
    <property type="entry name" value="dinb family like domain"/>
    <property type="match status" value="1"/>
</dbReference>
<sequence>MKKIIDQYTNGYNLITQAINDVSDEELIYRPDEKSWNIKEVLIHLADSETVVVYRIKKIISEEEPILNLMHQELWTKNLITSILIIDLI</sequence>
<dbReference type="PATRIC" id="fig|1705565.3.peg.5055"/>
<evidence type="ECO:0000313" key="2">
    <source>
        <dbReference type="EMBL" id="KOR90304.1"/>
    </source>
</evidence>
<keyword evidence="3" id="KW-1185">Reference proteome</keyword>
<organism evidence="2 3">
    <name type="scientific">Paenibacillus solani</name>
    <dbReference type="NCBI Taxonomy" id="1705565"/>
    <lineage>
        <taxon>Bacteria</taxon>
        <taxon>Bacillati</taxon>
        <taxon>Bacillota</taxon>
        <taxon>Bacilli</taxon>
        <taxon>Bacillales</taxon>
        <taxon>Paenibacillaceae</taxon>
        <taxon>Paenibacillus</taxon>
    </lineage>
</organism>
<accession>A0A0M1P8F5</accession>
<protein>
    <recommendedName>
        <fullName evidence="1">DinB-like domain-containing protein</fullName>
    </recommendedName>
</protein>
<dbReference type="AlphaFoldDB" id="A0A0M1P8F5"/>
<evidence type="ECO:0000259" key="1">
    <source>
        <dbReference type="Pfam" id="PF12867"/>
    </source>
</evidence>
<comment type="caution">
    <text evidence="2">The sequence shown here is derived from an EMBL/GenBank/DDBJ whole genome shotgun (WGS) entry which is preliminary data.</text>
</comment>
<dbReference type="InterPro" id="IPR024775">
    <property type="entry name" value="DinB-like"/>
</dbReference>
<feature type="domain" description="DinB-like" evidence="1">
    <location>
        <begin position="8"/>
        <end position="61"/>
    </location>
</feature>
<dbReference type="OrthoDB" id="9793216at2"/>
<dbReference type="Pfam" id="PF12867">
    <property type="entry name" value="DinB_2"/>
    <property type="match status" value="1"/>
</dbReference>
<dbReference type="RefSeq" id="WP_054403247.1">
    <property type="nucleotide sequence ID" value="NZ_LIUT01000001.1"/>
</dbReference>
<name>A0A0M1P8F5_9BACL</name>
<dbReference type="Proteomes" id="UP000036932">
    <property type="component" value="Unassembled WGS sequence"/>
</dbReference>
<dbReference type="EMBL" id="LIUT01000001">
    <property type="protein sequence ID" value="KOR90304.1"/>
    <property type="molecule type" value="Genomic_DNA"/>
</dbReference>
<evidence type="ECO:0000313" key="3">
    <source>
        <dbReference type="Proteomes" id="UP000036932"/>
    </source>
</evidence>
<dbReference type="InterPro" id="IPR034660">
    <property type="entry name" value="DinB/YfiT-like"/>
</dbReference>
<reference evidence="3" key="1">
    <citation type="submission" date="2015-08" db="EMBL/GenBank/DDBJ databases">
        <title>Genome sequencing project for genomic taxonomy and phylogenomics of Bacillus-like bacteria.</title>
        <authorList>
            <person name="Liu B."/>
            <person name="Wang J."/>
            <person name="Zhu Y."/>
            <person name="Liu G."/>
            <person name="Chen Q."/>
            <person name="Chen Z."/>
            <person name="Lan J."/>
            <person name="Che J."/>
            <person name="Ge C."/>
            <person name="Shi H."/>
            <person name="Pan Z."/>
            <person name="Liu X."/>
        </authorList>
    </citation>
    <scope>NUCLEOTIDE SEQUENCE [LARGE SCALE GENOMIC DNA]</scope>
    <source>
        <strain evidence="3">FJAT-22460</strain>
    </source>
</reference>
<gene>
    <name evidence="2" type="ORF">AM231_15005</name>
</gene>
<dbReference type="SUPFAM" id="SSF109854">
    <property type="entry name" value="DinB/YfiT-like putative metalloenzymes"/>
    <property type="match status" value="1"/>
</dbReference>
<proteinExistence type="predicted"/>